<feature type="domain" description="Formyl transferase N-terminal" evidence="10">
    <location>
        <begin position="11"/>
        <end position="186"/>
    </location>
</feature>
<dbReference type="Gene3D" id="3.40.50.170">
    <property type="entry name" value="Formyl transferase, N-terminal domain"/>
    <property type="match status" value="1"/>
</dbReference>
<dbReference type="InterPro" id="IPR036477">
    <property type="entry name" value="Formyl_transf_N_sf"/>
</dbReference>
<dbReference type="Proteomes" id="UP000178385">
    <property type="component" value="Unassembled WGS sequence"/>
</dbReference>
<comment type="catalytic activity">
    <reaction evidence="7 8">
        <text>L-methionyl-tRNA(fMet) + (6R)-10-formyltetrahydrofolate = N-formyl-L-methionyl-tRNA(fMet) + (6S)-5,6,7,8-tetrahydrofolate + H(+)</text>
        <dbReference type="Rhea" id="RHEA:24380"/>
        <dbReference type="Rhea" id="RHEA-COMP:9952"/>
        <dbReference type="Rhea" id="RHEA-COMP:9953"/>
        <dbReference type="ChEBI" id="CHEBI:15378"/>
        <dbReference type="ChEBI" id="CHEBI:57453"/>
        <dbReference type="ChEBI" id="CHEBI:78530"/>
        <dbReference type="ChEBI" id="CHEBI:78844"/>
        <dbReference type="ChEBI" id="CHEBI:195366"/>
        <dbReference type="EC" id="2.1.2.9"/>
    </reaction>
</comment>
<dbReference type="InterPro" id="IPR005793">
    <property type="entry name" value="Formyl_trans_C"/>
</dbReference>
<dbReference type="GO" id="GO:0004479">
    <property type="term" value="F:methionyl-tRNA formyltransferase activity"/>
    <property type="evidence" value="ECO:0007669"/>
    <property type="project" value="UniProtKB-UniRule"/>
</dbReference>
<gene>
    <name evidence="8" type="primary">fmt</name>
    <name evidence="12" type="ORF">A2840_02320</name>
</gene>
<keyword evidence="9" id="KW-0812">Transmembrane</keyword>
<evidence type="ECO:0000256" key="8">
    <source>
        <dbReference type="HAMAP-Rule" id="MF_00182"/>
    </source>
</evidence>
<evidence type="ECO:0000256" key="4">
    <source>
        <dbReference type="ARBA" id="ARBA00016014"/>
    </source>
</evidence>
<feature type="domain" description="Formyl transferase C-terminal" evidence="11">
    <location>
        <begin position="213"/>
        <end position="306"/>
    </location>
</feature>
<reference evidence="12 13" key="1">
    <citation type="journal article" date="2016" name="Nat. Commun.">
        <title>Thousands of microbial genomes shed light on interconnected biogeochemical processes in an aquifer system.</title>
        <authorList>
            <person name="Anantharaman K."/>
            <person name="Brown C.T."/>
            <person name="Hug L.A."/>
            <person name="Sharon I."/>
            <person name="Castelle C.J."/>
            <person name="Probst A.J."/>
            <person name="Thomas B.C."/>
            <person name="Singh A."/>
            <person name="Wilkins M.J."/>
            <person name="Karaoz U."/>
            <person name="Brodie E.L."/>
            <person name="Williams K.H."/>
            <person name="Hubbard S.S."/>
            <person name="Banfield J.F."/>
        </authorList>
    </citation>
    <scope>NUCLEOTIDE SEQUENCE [LARGE SCALE GENOMIC DNA]</scope>
</reference>
<dbReference type="CDD" id="cd08646">
    <property type="entry name" value="FMT_core_Met-tRNA-FMT_N"/>
    <property type="match status" value="1"/>
</dbReference>
<evidence type="ECO:0000256" key="2">
    <source>
        <dbReference type="ARBA" id="ARBA00010699"/>
    </source>
</evidence>
<feature type="transmembrane region" description="Helical" evidence="9">
    <location>
        <begin position="12"/>
        <end position="29"/>
    </location>
</feature>
<dbReference type="Pfam" id="PF00551">
    <property type="entry name" value="Formyl_trans_N"/>
    <property type="match status" value="1"/>
</dbReference>
<evidence type="ECO:0000259" key="11">
    <source>
        <dbReference type="Pfam" id="PF02911"/>
    </source>
</evidence>
<keyword evidence="9" id="KW-1133">Transmembrane helix</keyword>
<dbReference type="PANTHER" id="PTHR11138">
    <property type="entry name" value="METHIONYL-TRNA FORMYLTRANSFERASE"/>
    <property type="match status" value="1"/>
</dbReference>
<organism evidence="12 13">
    <name type="scientific">Candidatus Buchananbacteria bacterium RIFCSPHIGHO2_01_FULL_47_11b</name>
    <dbReference type="NCBI Taxonomy" id="1797537"/>
    <lineage>
        <taxon>Bacteria</taxon>
        <taxon>Candidatus Buchananiibacteriota</taxon>
    </lineage>
</organism>
<protein>
    <recommendedName>
        <fullName evidence="4 8">Methionyl-tRNA formyltransferase</fullName>
        <ecNumber evidence="3 8">2.1.2.9</ecNumber>
    </recommendedName>
</protein>
<dbReference type="InterPro" id="IPR005794">
    <property type="entry name" value="Fmt"/>
</dbReference>
<evidence type="ECO:0000256" key="6">
    <source>
        <dbReference type="ARBA" id="ARBA00022917"/>
    </source>
</evidence>
<keyword evidence="6 8" id="KW-0648">Protein biosynthesis</keyword>
<dbReference type="AlphaFoldDB" id="A0A1G1Y756"/>
<evidence type="ECO:0000313" key="13">
    <source>
        <dbReference type="Proteomes" id="UP000178385"/>
    </source>
</evidence>
<accession>A0A1G1Y756</accession>
<dbReference type="Gene3D" id="3.10.25.10">
    <property type="entry name" value="Formyl transferase, C-terminal domain"/>
    <property type="match status" value="1"/>
</dbReference>
<comment type="caution">
    <text evidence="12">The sequence shown here is derived from an EMBL/GenBank/DDBJ whole genome shotgun (WGS) entry which is preliminary data.</text>
</comment>
<evidence type="ECO:0000256" key="3">
    <source>
        <dbReference type="ARBA" id="ARBA00012261"/>
    </source>
</evidence>
<keyword evidence="5 8" id="KW-0808">Transferase</keyword>
<sequence>MAPDQKSDELRIIFLGTAQFAIPFLQALIKHGYKPVLVITKPDEASGRNQQLTAPPLKVAAQQLRLPIAQPKTYAELHALIEKHQPDVCVLVAYGRIIKSQTLTLPRFGFINAHPSLLPAYRGPSPVQTAILNGEQKTGITLIQLDEQIDHGPIIAQESAPIQPTDTNSTLHEQLAQRGGALLVTILSPYTRGLVPTKPQDETKVSMTNIYQRADGAIDWQQPAAAIDRQYRALQPWPGVFTIWAGKRVKLNDLTAQASNDAIRPGLVAAVGDKVIVGTAAGVIVVGRLQLEGKTEMAAFEFIKGNQSFVGSQLG</sequence>
<dbReference type="InterPro" id="IPR041711">
    <property type="entry name" value="Met-tRNA-FMT_N"/>
</dbReference>
<dbReference type="EMBL" id="MHIG01000003">
    <property type="protein sequence ID" value="OGY48173.1"/>
    <property type="molecule type" value="Genomic_DNA"/>
</dbReference>
<dbReference type="InterPro" id="IPR011034">
    <property type="entry name" value="Formyl_transferase-like_C_sf"/>
</dbReference>
<dbReference type="PANTHER" id="PTHR11138:SF5">
    <property type="entry name" value="METHIONYL-TRNA FORMYLTRANSFERASE, MITOCHONDRIAL"/>
    <property type="match status" value="1"/>
</dbReference>
<comment type="function">
    <text evidence="1 8">Attaches a formyl group to the free amino group of methionyl-tRNA(fMet). The formyl group appears to play a dual role in the initiator identity of N-formylmethionyl-tRNA by promoting its recognition by IF2 and preventing the misappropriation of this tRNA by the elongation apparatus.</text>
</comment>
<dbReference type="InterPro" id="IPR037022">
    <property type="entry name" value="Formyl_trans_C_sf"/>
</dbReference>
<dbReference type="GO" id="GO:0005829">
    <property type="term" value="C:cytosol"/>
    <property type="evidence" value="ECO:0007669"/>
    <property type="project" value="TreeGrafter"/>
</dbReference>
<dbReference type="HAMAP" id="MF_00182">
    <property type="entry name" value="Formyl_trans"/>
    <property type="match status" value="1"/>
</dbReference>
<name>A0A1G1Y756_9BACT</name>
<evidence type="ECO:0000259" key="10">
    <source>
        <dbReference type="Pfam" id="PF00551"/>
    </source>
</evidence>
<dbReference type="Pfam" id="PF02911">
    <property type="entry name" value="Formyl_trans_C"/>
    <property type="match status" value="1"/>
</dbReference>
<comment type="similarity">
    <text evidence="2 8">Belongs to the Fmt family.</text>
</comment>
<keyword evidence="9" id="KW-0472">Membrane</keyword>
<feature type="binding site" evidence="8">
    <location>
        <begin position="116"/>
        <end position="119"/>
    </location>
    <ligand>
        <name>(6S)-5,6,7,8-tetrahydrofolate</name>
        <dbReference type="ChEBI" id="CHEBI:57453"/>
    </ligand>
</feature>
<dbReference type="SUPFAM" id="SSF53328">
    <property type="entry name" value="Formyltransferase"/>
    <property type="match status" value="1"/>
</dbReference>
<evidence type="ECO:0000256" key="7">
    <source>
        <dbReference type="ARBA" id="ARBA00048558"/>
    </source>
</evidence>
<dbReference type="NCBIfam" id="TIGR00460">
    <property type="entry name" value="fmt"/>
    <property type="match status" value="1"/>
</dbReference>
<evidence type="ECO:0000256" key="9">
    <source>
        <dbReference type="SAM" id="Phobius"/>
    </source>
</evidence>
<evidence type="ECO:0000256" key="1">
    <source>
        <dbReference type="ARBA" id="ARBA00002606"/>
    </source>
</evidence>
<proteinExistence type="inferred from homology"/>
<evidence type="ECO:0000256" key="5">
    <source>
        <dbReference type="ARBA" id="ARBA00022679"/>
    </source>
</evidence>
<dbReference type="SUPFAM" id="SSF50486">
    <property type="entry name" value="FMT C-terminal domain-like"/>
    <property type="match status" value="1"/>
</dbReference>
<dbReference type="InterPro" id="IPR044135">
    <property type="entry name" value="Met-tRNA-FMT_C"/>
</dbReference>
<evidence type="ECO:0000313" key="12">
    <source>
        <dbReference type="EMBL" id="OGY48173.1"/>
    </source>
</evidence>
<dbReference type="CDD" id="cd08704">
    <property type="entry name" value="Met_tRNA_FMT_C"/>
    <property type="match status" value="1"/>
</dbReference>
<dbReference type="InterPro" id="IPR002376">
    <property type="entry name" value="Formyl_transf_N"/>
</dbReference>
<dbReference type="EC" id="2.1.2.9" evidence="3 8"/>